<reference evidence="1 2" key="1">
    <citation type="submission" date="2018-09" db="EMBL/GenBank/DDBJ databases">
        <title>Gemmobacter lutimaris sp. nov., a marine bacterium isolated from tidal flat.</title>
        <authorList>
            <person name="Lee D.W."/>
            <person name="Yoo Y."/>
            <person name="Kim J.-J."/>
            <person name="Kim B.S."/>
        </authorList>
    </citation>
    <scope>NUCLEOTIDE SEQUENCE [LARGE SCALE GENOMIC DNA]</scope>
    <source>
        <strain evidence="1 2">YJ-T1-11</strain>
    </source>
</reference>
<keyword evidence="2" id="KW-1185">Reference proteome</keyword>
<sequence>MLILTSDTIADNSDTLSASWPGPRVLILRPDTGLSPADVERLNRDFIIVEHLEPAGGAAALLCDALGWLAPLLREADWPLLYLDHPAGAAFVAAEAAAGQSHPHDLRADLSPEGRLLSLRLGEMIATSPLMPEFLAVLRGRPVEDATFAALLHDAFAWTSA</sequence>
<name>A0A398BKY3_9RHOB</name>
<gene>
    <name evidence="1" type="ORF">D2N39_18385</name>
</gene>
<organism evidence="1 2">
    <name type="scientific">Gemmobacter lutimaris</name>
    <dbReference type="NCBI Taxonomy" id="2306023"/>
    <lineage>
        <taxon>Bacteria</taxon>
        <taxon>Pseudomonadati</taxon>
        <taxon>Pseudomonadota</taxon>
        <taxon>Alphaproteobacteria</taxon>
        <taxon>Rhodobacterales</taxon>
        <taxon>Paracoccaceae</taxon>
        <taxon>Gemmobacter</taxon>
    </lineage>
</organism>
<accession>A0A398BKY3</accession>
<evidence type="ECO:0000313" key="1">
    <source>
        <dbReference type="EMBL" id="RID90334.1"/>
    </source>
</evidence>
<proteinExistence type="predicted"/>
<dbReference type="Proteomes" id="UP000266649">
    <property type="component" value="Unassembled WGS sequence"/>
</dbReference>
<evidence type="ECO:0000313" key="2">
    <source>
        <dbReference type="Proteomes" id="UP000266649"/>
    </source>
</evidence>
<dbReference type="EMBL" id="QXXQ01000014">
    <property type="protein sequence ID" value="RID90334.1"/>
    <property type="molecule type" value="Genomic_DNA"/>
</dbReference>
<dbReference type="RefSeq" id="WP_119136237.1">
    <property type="nucleotide sequence ID" value="NZ_QXXQ01000014.1"/>
</dbReference>
<dbReference type="OrthoDB" id="7691704at2"/>
<dbReference type="AlphaFoldDB" id="A0A398BKY3"/>
<protein>
    <submittedName>
        <fullName evidence="1">Uncharacterized protein</fullName>
    </submittedName>
</protein>
<comment type="caution">
    <text evidence="1">The sequence shown here is derived from an EMBL/GenBank/DDBJ whole genome shotgun (WGS) entry which is preliminary data.</text>
</comment>